<accession>A0A4U0EVV5</accession>
<dbReference type="RefSeq" id="WP_136843420.1">
    <property type="nucleotide sequence ID" value="NZ_SUPL01000004.1"/>
</dbReference>
<dbReference type="OrthoDB" id="1443753at2"/>
<keyword evidence="1" id="KW-1133">Transmembrane helix</keyword>
<keyword evidence="1" id="KW-0812">Transmembrane</keyword>
<sequence length="260" mass="29875">MSKNSVIIKKAKLLGSFIVILTIAFISFQILDLDIATEMVRFPIVPLLTYLYVLKSKDTKSFFFWFLCFYAIGELLAGIGILYYINESEFIDYLQFYGGNLCFILSYSSLFLEINKNVRLNKIIKRFPIHLIVLIALDVYSVILVSDISLKSGYLSSTLDFVIEIVYNTVIMLLLTMALVNYISRDSKKAMNLLIGSLCIVFSEVIQVAYFYVSERIVLGVVYSVLLVLAFTLFYIQSSMSYMKAKKQEIRRERLENAKL</sequence>
<proteinExistence type="predicted"/>
<feature type="transmembrane region" description="Helical" evidence="1">
    <location>
        <begin position="62"/>
        <end position="85"/>
    </location>
</feature>
<protein>
    <recommendedName>
        <fullName evidence="4">YhhN-like protein</fullName>
    </recommendedName>
</protein>
<evidence type="ECO:0000256" key="1">
    <source>
        <dbReference type="SAM" id="Phobius"/>
    </source>
</evidence>
<keyword evidence="3" id="KW-1185">Reference proteome</keyword>
<feature type="transmembrane region" description="Helical" evidence="1">
    <location>
        <begin position="36"/>
        <end position="53"/>
    </location>
</feature>
<evidence type="ECO:0000313" key="2">
    <source>
        <dbReference type="EMBL" id="TJY36087.1"/>
    </source>
</evidence>
<dbReference type="Proteomes" id="UP000307657">
    <property type="component" value="Unassembled WGS sequence"/>
</dbReference>
<gene>
    <name evidence="2" type="ORF">E5167_09520</name>
</gene>
<feature type="transmembrane region" description="Helical" evidence="1">
    <location>
        <begin position="217"/>
        <end position="236"/>
    </location>
</feature>
<evidence type="ECO:0008006" key="4">
    <source>
        <dbReference type="Google" id="ProtNLM"/>
    </source>
</evidence>
<feature type="transmembrane region" description="Helical" evidence="1">
    <location>
        <begin position="97"/>
        <end position="115"/>
    </location>
</feature>
<evidence type="ECO:0000313" key="3">
    <source>
        <dbReference type="Proteomes" id="UP000307657"/>
    </source>
</evidence>
<dbReference type="EMBL" id="SUPL01000004">
    <property type="protein sequence ID" value="TJY36087.1"/>
    <property type="molecule type" value="Genomic_DNA"/>
</dbReference>
<feature type="transmembrane region" description="Helical" evidence="1">
    <location>
        <begin position="127"/>
        <end position="145"/>
    </location>
</feature>
<feature type="transmembrane region" description="Helical" evidence="1">
    <location>
        <begin position="190"/>
        <end position="211"/>
    </location>
</feature>
<name>A0A4U0EVV5_9FLAO</name>
<feature type="transmembrane region" description="Helical" evidence="1">
    <location>
        <begin position="165"/>
        <end position="183"/>
    </location>
</feature>
<reference evidence="2 3" key="1">
    <citation type="submission" date="2019-04" db="EMBL/GenBank/DDBJ databases">
        <title>Lacinutrix sp. nov., isolated from marine water.</title>
        <authorList>
            <person name="Kim W."/>
        </authorList>
    </citation>
    <scope>NUCLEOTIDE SEQUENCE [LARGE SCALE GENOMIC DNA]</scope>
    <source>
        <strain evidence="2 3">CAU 1491</strain>
    </source>
</reference>
<comment type="caution">
    <text evidence="2">The sequence shown here is derived from an EMBL/GenBank/DDBJ whole genome shotgun (WGS) entry which is preliminary data.</text>
</comment>
<dbReference type="AlphaFoldDB" id="A0A4U0EVV5"/>
<keyword evidence="1" id="KW-0472">Membrane</keyword>
<feature type="transmembrane region" description="Helical" evidence="1">
    <location>
        <begin position="12"/>
        <end position="30"/>
    </location>
</feature>
<organism evidence="2 3">
    <name type="scientific">Pontimicrobium aquaticum</name>
    <dbReference type="NCBI Taxonomy" id="2565367"/>
    <lineage>
        <taxon>Bacteria</taxon>
        <taxon>Pseudomonadati</taxon>
        <taxon>Bacteroidota</taxon>
        <taxon>Flavobacteriia</taxon>
        <taxon>Flavobacteriales</taxon>
        <taxon>Flavobacteriaceae</taxon>
        <taxon>Pontimicrobium</taxon>
    </lineage>
</organism>